<accession>A0A645A1V0</accession>
<dbReference type="EMBL" id="VSSQ01011567">
    <property type="protein sequence ID" value="MPM47165.1"/>
    <property type="molecule type" value="Genomic_DNA"/>
</dbReference>
<reference evidence="1" key="1">
    <citation type="submission" date="2019-08" db="EMBL/GenBank/DDBJ databases">
        <authorList>
            <person name="Kucharzyk K."/>
            <person name="Murdoch R.W."/>
            <person name="Higgins S."/>
            <person name="Loffler F."/>
        </authorList>
    </citation>
    <scope>NUCLEOTIDE SEQUENCE</scope>
</reference>
<name>A0A645A1V0_9ZZZZ</name>
<comment type="caution">
    <text evidence="1">The sequence shown here is derived from an EMBL/GenBank/DDBJ whole genome shotgun (WGS) entry which is preliminary data.</text>
</comment>
<sequence length="63" mass="7178">MKEMIPRQLKYNTKLLKSREENSNLIKGSVYSAMVNLSNTYNPAKALKTSDLGNGYHIFNKTI</sequence>
<proteinExistence type="predicted"/>
<organism evidence="1">
    <name type="scientific">bioreactor metagenome</name>
    <dbReference type="NCBI Taxonomy" id="1076179"/>
    <lineage>
        <taxon>unclassified sequences</taxon>
        <taxon>metagenomes</taxon>
        <taxon>ecological metagenomes</taxon>
    </lineage>
</organism>
<gene>
    <name evidence="1" type="ORF">SDC9_93873</name>
</gene>
<evidence type="ECO:0000313" key="1">
    <source>
        <dbReference type="EMBL" id="MPM47165.1"/>
    </source>
</evidence>
<dbReference type="AlphaFoldDB" id="A0A645A1V0"/>
<protein>
    <submittedName>
        <fullName evidence="1">Uncharacterized protein</fullName>
    </submittedName>
</protein>